<dbReference type="KEGG" id="ccot:CCAX7_40240"/>
<dbReference type="Proteomes" id="UP000287394">
    <property type="component" value="Chromosome"/>
</dbReference>
<gene>
    <name evidence="1" type="ORF">CCAX7_40240</name>
</gene>
<dbReference type="OrthoDB" id="9794275at2"/>
<dbReference type="InterPro" id="IPR011322">
    <property type="entry name" value="N-reg_PII-like_a/b"/>
</dbReference>
<proteinExistence type="predicted"/>
<keyword evidence="2" id="KW-1185">Reference proteome</keyword>
<organism evidence="1 2">
    <name type="scientific">Capsulimonas corticalis</name>
    <dbReference type="NCBI Taxonomy" id="2219043"/>
    <lineage>
        <taxon>Bacteria</taxon>
        <taxon>Bacillati</taxon>
        <taxon>Armatimonadota</taxon>
        <taxon>Armatimonadia</taxon>
        <taxon>Capsulimonadales</taxon>
        <taxon>Capsulimonadaceae</taxon>
        <taxon>Capsulimonas</taxon>
    </lineage>
</organism>
<dbReference type="EMBL" id="AP025739">
    <property type="protein sequence ID" value="BDI31973.1"/>
    <property type="molecule type" value="Genomic_DNA"/>
</dbReference>
<sequence length="114" mass="12321">MKLVVAIIREREKQRLHDLLMDEGITYTKIGSTGGFLRQGNCTLLIGAQDAAVERVLELIRSACKSEERFVNVASFGEQGVLSGAMAALHPQAVSVESGGAVAFVLDVDSFHKF</sequence>
<name>A0A402D4U9_9BACT</name>
<dbReference type="RefSeq" id="WP_119324522.1">
    <property type="nucleotide sequence ID" value="NZ_AP025739.1"/>
</dbReference>
<dbReference type="Gene3D" id="3.30.70.120">
    <property type="match status" value="1"/>
</dbReference>
<dbReference type="SUPFAM" id="SSF54913">
    <property type="entry name" value="GlnB-like"/>
    <property type="match status" value="1"/>
</dbReference>
<dbReference type="AlphaFoldDB" id="A0A402D4U9"/>
<dbReference type="PANTHER" id="PTHR38456:SF1">
    <property type="entry name" value="CYCLIC DI-AMP RECEPTOR A"/>
    <property type="match status" value="1"/>
</dbReference>
<dbReference type="Pfam" id="PF06153">
    <property type="entry name" value="CdAMP_rec"/>
    <property type="match status" value="1"/>
</dbReference>
<dbReference type="FunCoup" id="A0A402D4U9">
    <property type="interactions" value="5"/>
</dbReference>
<reference evidence="1 2" key="1">
    <citation type="journal article" date="2019" name="Int. J. Syst. Evol. Microbiol.">
        <title>Capsulimonas corticalis gen. nov., sp. nov., an aerobic capsulated bacterium, of a novel bacterial order, Capsulimonadales ord. nov., of the class Armatimonadia of the phylum Armatimonadetes.</title>
        <authorList>
            <person name="Li J."/>
            <person name="Kudo C."/>
            <person name="Tonouchi A."/>
        </authorList>
    </citation>
    <scope>NUCLEOTIDE SEQUENCE [LARGE SCALE GENOMIC DNA]</scope>
    <source>
        <strain evidence="1 2">AX-7</strain>
    </source>
</reference>
<protein>
    <submittedName>
        <fullName evidence="1">Uncharacterized protein</fullName>
    </submittedName>
</protein>
<evidence type="ECO:0000313" key="2">
    <source>
        <dbReference type="Proteomes" id="UP000287394"/>
    </source>
</evidence>
<evidence type="ECO:0000313" key="1">
    <source>
        <dbReference type="EMBL" id="BDI31973.1"/>
    </source>
</evidence>
<dbReference type="PANTHER" id="PTHR38456">
    <property type="entry name" value="CYCLIC DI-AMP RECEPTOR A"/>
    <property type="match status" value="1"/>
</dbReference>
<dbReference type="InterPro" id="IPR015867">
    <property type="entry name" value="N-reg_PII/ATP_PRibTrfase_C"/>
</dbReference>
<dbReference type="InterPro" id="IPR010375">
    <property type="entry name" value="CdAMP_rec"/>
</dbReference>
<accession>A0A402D4U9</accession>